<dbReference type="AlphaFoldDB" id="A0A7V5LI36"/>
<comment type="caution">
    <text evidence="3">The sequence shown here is derived from an EMBL/GenBank/DDBJ whole genome shotgun (WGS) entry which is preliminary data.</text>
</comment>
<feature type="chain" id="PRO_5030717543" description="Biopolymer transporter Tol" evidence="2">
    <location>
        <begin position="23"/>
        <end position="313"/>
    </location>
</feature>
<reference evidence="3" key="1">
    <citation type="journal article" date="2020" name="mSystems">
        <title>Genome- and Community-Level Interaction Insights into Carbon Utilization and Element Cycling Functions of Hydrothermarchaeota in Hydrothermal Sediment.</title>
        <authorList>
            <person name="Zhou Z."/>
            <person name="Liu Y."/>
            <person name="Xu W."/>
            <person name="Pan J."/>
            <person name="Luo Z.H."/>
            <person name="Li M."/>
        </authorList>
    </citation>
    <scope>NUCLEOTIDE SEQUENCE [LARGE SCALE GENOMIC DNA]</scope>
    <source>
        <strain evidence="3">HyVt-76</strain>
    </source>
</reference>
<dbReference type="EMBL" id="DRTD01000061">
    <property type="protein sequence ID" value="HHE54297.1"/>
    <property type="molecule type" value="Genomic_DNA"/>
</dbReference>
<gene>
    <name evidence="3" type="ORF">ENL21_00845</name>
</gene>
<dbReference type="Proteomes" id="UP000886111">
    <property type="component" value="Unassembled WGS sequence"/>
</dbReference>
<evidence type="ECO:0000256" key="1">
    <source>
        <dbReference type="ARBA" id="ARBA00009820"/>
    </source>
</evidence>
<evidence type="ECO:0000256" key="2">
    <source>
        <dbReference type="SAM" id="SignalP"/>
    </source>
</evidence>
<accession>A0A7V5LI36</accession>
<dbReference type="Pfam" id="PF07676">
    <property type="entry name" value="PD40"/>
    <property type="match status" value="2"/>
</dbReference>
<dbReference type="SUPFAM" id="SSF82171">
    <property type="entry name" value="DPP6 N-terminal domain-like"/>
    <property type="match status" value="1"/>
</dbReference>
<protein>
    <recommendedName>
        <fullName evidence="4">Biopolymer transporter Tol</fullName>
    </recommendedName>
</protein>
<evidence type="ECO:0000313" key="3">
    <source>
        <dbReference type="EMBL" id="HHE54297.1"/>
    </source>
</evidence>
<keyword evidence="2" id="KW-0732">Signal</keyword>
<sequence>MKKTIYFTLLVFLMMAILPAQQTLKVERIEALTQKEQGEFSFPKLTPDGSKVIFSGPKFTGLFMFDLEKRTIETLNNEVGAGYEFQISDDGQFVVYRSFTFKKGRKFYSLKKQNLLDRSVSVLEKESRELSPPRLVNGKIIYLRNNTPLKIDISSSPQLQKTTTSFSRSVFVRKRTIVLVEGDRQRELKPLGEGIYLWPRLSPDGSKLLFTFAGDGTYISDLEGNILTRIGYANAPVWSPDGQWIAYMVDHDDGHIYTDSEIFISSVDGKQKIQLTNTKDIIEMYPNWGSKELTKLVFSSLNGQIFLATLKTE</sequence>
<dbReference type="PANTHER" id="PTHR36842:SF1">
    <property type="entry name" value="PROTEIN TOLB"/>
    <property type="match status" value="1"/>
</dbReference>
<dbReference type="PANTHER" id="PTHR36842">
    <property type="entry name" value="PROTEIN TOLB HOMOLOG"/>
    <property type="match status" value="1"/>
</dbReference>
<organism evidence="3">
    <name type="scientific">Caldithrix abyssi</name>
    <dbReference type="NCBI Taxonomy" id="187145"/>
    <lineage>
        <taxon>Bacteria</taxon>
        <taxon>Pseudomonadati</taxon>
        <taxon>Calditrichota</taxon>
        <taxon>Calditrichia</taxon>
        <taxon>Calditrichales</taxon>
        <taxon>Calditrichaceae</taxon>
        <taxon>Caldithrix</taxon>
    </lineage>
</organism>
<feature type="signal peptide" evidence="2">
    <location>
        <begin position="1"/>
        <end position="22"/>
    </location>
</feature>
<dbReference type="Gene3D" id="2.120.10.30">
    <property type="entry name" value="TolB, C-terminal domain"/>
    <property type="match status" value="2"/>
</dbReference>
<dbReference type="InterPro" id="IPR011042">
    <property type="entry name" value="6-blade_b-propeller_TolB-like"/>
</dbReference>
<comment type="similarity">
    <text evidence="1">Belongs to the TolB family.</text>
</comment>
<name>A0A7V5LI36_CALAY</name>
<evidence type="ECO:0008006" key="4">
    <source>
        <dbReference type="Google" id="ProtNLM"/>
    </source>
</evidence>
<dbReference type="InterPro" id="IPR011659">
    <property type="entry name" value="WD40"/>
</dbReference>
<proteinExistence type="inferred from homology"/>